<protein>
    <submittedName>
        <fullName evidence="1">Uncharacterized protein</fullName>
    </submittedName>
</protein>
<sequence length="67" mass="7964">MFGKKLFRKGERKKSSEYKIESENLAVPEVHTHEVKPEETVEDERSREPITYENVAIPEIHIKKKRN</sequence>
<dbReference type="AlphaFoldDB" id="A0A844GM71"/>
<proteinExistence type="predicted"/>
<comment type="caution">
    <text evidence="1">The sequence shown here is derived from an EMBL/GenBank/DDBJ whole genome shotgun (WGS) entry which is preliminary data.</text>
</comment>
<evidence type="ECO:0000313" key="1">
    <source>
        <dbReference type="EMBL" id="MTD62469.1"/>
    </source>
</evidence>
<dbReference type="EMBL" id="WMBC01000015">
    <property type="protein sequence ID" value="MTD62469.1"/>
    <property type="molecule type" value="Genomic_DNA"/>
</dbReference>
<dbReference type="RefSeq" id="WP_154780899.1">
    <property type="nucleotide sequence ID" value="NZ_WMBC01000015.1"/>
</dbReference>
<evidence type="ECO:0000313" key="2">
    <source>
        <dbReference type="Proteomes" id="UP000437824"/>
    </source>
</evidence>
<organism evidence="1 2">
    <name type="scientific">Blautia luti DSM 14534 = JCM 17040</name>
    <dbReference type="NCBI Taxonomy" id="649762"/>
    <lineage>
        <taxon>Bacteria</taxon>
        <taxon>Bacillati</taxon>
        <taxon>Bacillota</taxon>
        <taxon>Clostridia</taxon>
        <taxon>Lachnospirales</taxon>
        <taxon>Lachnospiraceae</taxon>
        <taxon>Blautia</taxon>
    </lineage>
</organism>
<dbReference type="Proteomes" id="UP000437824">
    <property type="component" value="Unassembled WGS sequence"/>
</dbReference>
<gene>
    <name evidence="1" type="ORF">GKZ57_14795</name>
</gene>
<reference evidence="1 2" key="1">
    <citation type="submission" date="2019-11" db="EMBL/GenBank/DDBJ databases">
        <title>Draft genome sequence of Blautia luti DSM 14534T, isolated from human stool.</title>
        <authorList>
            <person name="Ortiz R."/>
            <person name="Melis-Arcos F."/>
            <person name="Covarrubias P."/>
            <person name="Cardenas J.P."/>
            <person name="Perez-Donoso J."/>
            <person name="Almonacid D."/>
        </authorList>
    </citation>
    <scope>NUCLEOTIDE SEQUENCE [LARGE SCALE GENOMIC DNA]</scope>
    <source>
        <strain evidence="1 2">DSM 14534</strain>
    </source>
</reference>
<accession>A0A844GM71</accession>
<name>A0A844GM71_9FIRM</name>